<feature type="domain" description="TPPC8 second Ig-like" evidence="1">
    <location>
        <begin position="397"/>
        <end position="518"/>
    </location>
</feature>
<evidence type="ECO:0000313" key="6">
    <source>
        <dbReference type="Proteomes" id="UP000281549"/>
    </source>
</evidence>
<evidence type="ECO:0000313" key="4">
    <source>
        <dbReference type="EMBL" id="RKP17913.1"/>
    </source>
</evidence>
<reference evidence="4" key="3">
    <citation type="submission" date="2018-08" db="EMBL/GenBank/DDBJ databases">
        <title>Leveraging single-cell genomics to expand the Fungal Tree of Life.</title>
        <authorList>
            <consortium name="DOE Joint Genome Institute"/>
            <person name="Ahrendt S.R."/>
            <person name="Quandt C.A."/>
            <person name="Ciobanu D."/>
            <person name="Clum A."/>
            <person name="Salamov A."/>
            <person name="Andreopoulos B."/>
            <person name="Cheng J.-F."/>
            <person name="Woyke T."/>
            <person name="Pelin A."/>
            <person name="Henrissat B."/>
            <person name="Reynolds N."/>
            <person name="Benny G.L."/>
            <person name="Smith M.E."/>
            <person name="James T.Y."/>
            <person name="Grigoriev I.V."/>
        </authorList>
    </citation>
    <scope>NUCLEOTIDE SEQUENCE</scope>
    <source>
        <strain evidence="4">CSF55</strain>
    </source>
</reference>
<dbReference type="InterPro" id="IPR058541">
    <property type="entry name" value="Ig_TPPC8_1st"/>
</dbReference>
<dbReference type="InterPro" id="IPR058538">
    <property type="entry name" value="Ig_TPPC8_2nd"/>
</dbReference>
<dbReference type="Proteomes" id="UP000281549">
    <property type="component" value="Unassembled WGS sequence"/>
</dbReference>
<dbReference type="HOGENOM" id="CLU_368080_0_0_1"/>
<dbReference type="OrthoDB" id="437922at2759"/>
<reference evidence="3 5" key="1">
    <citation type="journal article" date="2013" name="Curr. Biol.">
        <title>Shared signatures of parasitism and phylogenomics unite Cryptomycota and microsporidia.</title>
        <authorList>
            <person name="James T.Y."/>
            <person name="Pelin A."/>
            <person name="Bonen L."/>
            <person name="Ahrendt S."/>
            <person name="Sain D."/>
            <person name="Corradi N."/>
            <person name="Stajich J.E."/>
        </authorList>
    </citation>
    <scope>NUCLEOTIDE SEQUENCE [LARGE SCALE GENOMIC DNA]</scope>
    <source>
        <strain evidence="3 5">CSF55</strain>
        <strain evidence="3 5">CSF55</strain>
    </source>
</reference>
<dbReference type="EMBL" id="ML005627">
    <property type="protein sequence ID" value="RKP17913.1"/>
    <property type="molecule type" value="Genomic_DNA"/>
</dbReference>
<proteinExistence type="predicted"/>
<dbReference type="AlphaFoldDB" id="A0A075B4I3"/>
<dbReference type="PANTHER" id="PTHR12975:SF6">
    <property type="entry name" value="TRAFFICKING PROTEIN PARTICLE COMPLEX SUBUNIT 8"/>
    <property type="match status" value="1"/>
</dbReference>
<reference evidence="6" key="2">
    <citation type="journal article" date="2018" name="Nat. Microbiol.">
        <title>Leveraging single-cell genomics to expand the fungal tree of life.</title>
        <authorList>
            <person name="Ahrendt S.R."/>
            <person name="Quandt C.A."/>
            <person name="Ciobanu D."/>
            <person name="Clum A."/>
            <person name="Salamov A."/>
            <person name="Andreopoulos B."/>
            <person name="Cheng J.F."/>
            <person name="Woyke T."/>
            <person name="Pelin A."/>
            <person name="Henrissat B."/>
            <person name="Reynolds N.K."/>
            <person name="Benny G.L."/>
            <person name="Smith M.E."/>
            <person name="James T.Y."/>
            <person name="Grigoriev I.V."/>
        </authorList>
    </citation>
    <scope>NUCLEOTIDE SEQUENCE [LARGE SCALE GENOMIC DNA]</scope>
    <source>
        <strain evidence="6">CSF55</strain>
    </source>
</reference>
<dbReference type="EMBL" id="KE560569">
    <property type="protein sequence ID" value="EPZ36377.1"/>
    <property type="molecule type" value="Genomic_DNA"/>
</dbReference>
<dbReference type="Proteomes" id="UP000030755">
    <property type="component" value="Unassembled WGS sequence"/>
</dbReference>
<dbReference type="Pfam" id="PF12739">
    <property type="entry name" value="TRAPPC-Trs85"/>
    <property type="match status" value="1"/>
</dbReference>
<protein>
    <submittedName>
        <fullName evidence="3">TRAPP III complex, Trs85 domain-containing protein</fullName>
    </submittedName>
</protein>
<sequence>MRRLADYSFFLGDYRMAQSTYDSVKRDYQTDKNWTFYASALDPKYLDSAAMHYMTKCNDMQKALCTSMLQANSLCMYNQFKDAAVVYLRMANEFKGKEYCLTALMYEQASQCYSNMGWKRKQSFYLYLAGKCFDIFGLTITDKGWTVAEDLINFGLKSSNNDSLIKLLRKSRINPALQQSYLDEFLSKAELKVLKVINESATFSQRHLIEKQIPSELSTDFTDLEAQRVRFEEWKRDGLIDPNTMFNPSDLKAFFIKELVTVEIGIENNLNVPIFCSNVYLICEFSENRVEWKRGENYEEIVVERIEIEPEQIMIFKGQIKVLKKGYYRVVGLSMKFMNKVELNHCIEKKGKRLNSTKEERMKVLYSQDKSLEILSLDSLPLISAFFHEIPEEIYFGQVVKSTLEITNISKFPISSLKFKTNLPHCIQIGSFNKFDSSFYSATEENEETFLTSNGLVEKKEFDIPLPAYSMGNLLDSNESFLYPGRTALIPVWLRGEWHGSSNLKIAFKYECEIKSPFLIFRTFGWSKEIKVLPTIKANAFTKSGLTCNQNTIGIEIENLNELDLEISQISCLSPIWKLKKIDEAEIKWTISSHRIFYFSLERNLDPIYEIEKEMALVVDDYLSSNSKGLSFKDSNLSLLISSIKNNQSEINLNSPFLKNFLNLSRQNWRLENLKNTFPHFSVSEFTRLFPKYFSDELDLIIFWNAGNVKAHHIIQGKIFSIFFSRDLSWISCATISTQTVGFKLCKENYKFSLHGN</sequence>
<evidence type="ECO:0000259" key="2">
    <source>
        <dbReference type="Pfam" id="PF24545"/>
    </source>
</evidence>
<name>A0A075B4I3_ROZAC</name>
<gene>
    <name evidence="3" type="ORF">O9G_004503</name>
    <name evidence="4" type="ORF">ROZALSC1DRAFT_30328</name>
</gene>
<accession>A0A075B4I3</accession>
<evidence type="ECO:0000313" key="5">
    <source>
        <dbReference type="Proteomes" id="UP000030755"/>
    </source>
</evidence>
<dbReference type="Pfam" id="PF24544">
    <property type="entry name" value="Ig_TPPC8_2nd"/>
    <property type="match status" value="1"/>
</dbReference>
<dbReference type="InterPro" id="IPR024420">
    <property type="entry name" value="TRAPP_III_complex_Trs85"/>
</dbReference>
<dbReference type="Pfam" id="PF24545">
    <property type="entry name" value="Ig_TPPC8_1st"/>
    <property type="match status" value="1"/>
</dbReference>
<organism evidence="3 5">
    <name type="scientific">Rozella allomycis (strain CSF55)</name>
    <dbReference type="NCBI Taxonomy" id="988480"/>
    <lineage>
        <taxon>Eukaryota</taxon>
        <taxon>Fungi</taxon>
        <taxon>Fungi incertae sedis</taxon>
        <taxon>Cryptomycota</taxon>
        <taxon>Cryptomycota incertae sedis</taxon>
        <taxon>Rozella</taxon>
    </lineage>
</organism>
<dbReference type="STRING" id="988480.A0A075B4I3"/>
<keyword evidence="5" id="KW-1185">Reference proteome</keyword>
<dbReference type="GO" id="GO:1990072">
    <property type="term" value="C:TRAPPIII protein complex"/>
    <property type="evidence" value="ECO:0007669"/>
    <property type="project" value="TreeGrafter"/>
</dbReference>
<feature type="domain" description="TPPC8 first Ig-like" evidence="2">
    <location>
        <begin position="341"/>
        <end position="395"/>
    </location>
</feature>
<evidence type="ECO:0000259" key="1">
    <source>
        <dbReference type="Pfam" id="PF24544"/>
    </source>
</evidence>
<evidence type="ECO:0000313" key="3">
    <source>
        <dbReference type="EMBL" id="EPZ36377.1"/>
    </source>
</evidence>
<dbReference type="PANTHER" id="PTHR12975">
    <property type="entry name" value="TRANSPORT PROTEIN TRAPP"/>
    <property type="match status" value="1"/>
</dbReference>